<dbReference type="EMBL" id="CP028843">
    <property type="protein sequence ID" value="AWB19911.1"/>
    <property type="molecule type" value="Genomic_DNA"/>
</dbReference>
<evidence type="ECO:0000313" key="7">
    <source>
        <dbReference type="Proteomes" id="UP000244755"/>
    </source>
</evidence>
<accession>A0A2R4WEF1</accession>
<dbReference type="Gene3D" id="3.30.70.270">
    <property type="match status" value="1"/>
</dbReference>
<dbReference type="SMART" id="SM00267">
    <property type="entry name" value="GGDEF"/>
    <property type="match status" value="1"/>
</dbReference>
<dbReference type="EC" id="2.7.7.65" evidence="1"/>
<feature type="domain" description="GGDEF" evidence="5">
    <location>
        <begin position="461"/>
        <end position="594"/>
    </location>
</feature>
<feature type="domain" description="HAMP" evidence="4">
    <location>
        <begin position="351"/>
        <end position="404"/>
    </location>
</feature>
<dbReference type="InterPro" id="IPR043128">
    <property type="entry name" value="Rev_trsase/Diguanyl_cyclase"/>
</dbReference>
<dbReference type="PANTHER" id="PTHR45138">
    <property type="entry name" value="REGULATORY COMPONENTS OF SENSORY TRANSDUCTION SYSTEM"/>
    <property type="match status" value="1"/>
</dbReference>
<evidence type="ECO:0000259" key="4">
    <source>
        <dbReference type="PROSITE" id="PS50885"/>
    </source>
</evidence>
<dbReference type="InterPro" id="IPR050469">
    <property type="entry name" value="Diguanylate_Cyclase"/>
</dbReference>
<dbReference type="InterPro" id="IPR000160">
    <property type="entry name" value="GGDEF_dom"/>
</dbReference>
<dbReference type="Pfam" id="PF00990">
    <property type="entry name" value="GGDEF"/>
    <property type="match status" value="1"/>
</dbReference>
<dbReference type="AlphaFoldDB" id="A0A2R4WEF1"/>
<dbReference type="NCBIfam" id="TIGR00254">
    <property type="entry name" value="GGDEF"/>
    <property type="match status" value="1"/>
</dbReference>
<dbReference type="OrthoDB" id="9812260at2"/>
<dbReference type="PROSITE" id="PS50885">
    <property type="entry name" value="HAMP"/>
    <property type="match status" value="1"/>
</dbReference>
<evidence type="ECO:0000256" key="1">
    <source>
        <dbReference type="ARBA" id="ARBA00012528"/>
    </source>
</evidence>
<dbReference type="PROSITE" id="PS50887">
    <property type="entry name" value="GGDEF"/>
    <property type="match status" value="1"/>
</dbReference>
<dbReference type="FunFam" id="3.30.70.270:FF:000001">
    <property type="entry name" value="Diguanylate cyclase domain protein"/>
    <property type="match status" value="1"/>
</dbReference>
<feature type="transmembrane region" description="Helical" evidence="3">
    <location>
        <begin position="42"/>
        <end position="64"/>
    </location>
</feature>
<dbReference type="GO" id="GO:0052621">
    <property type="term" value="F:diguanylate cyclase activity"/>
    <property type="evidence" value="ECO:0007669"/>
    <property type="project" value="UniProtKB-EC"/>
</dbReference>
<dbReference type="Gene3D" id="6.10.340.10">
    <property type="match status" value="1"/>
</dbReference>
<sequence length="602" mass="63866">MAVRSNAVDRLNRLVREAGENGLRSRRCVVSFRNRLRFEHQLAALVGLLCLALVGATVGGAVWLERRSAVRLAEARLARLAAGMAETLDATLRERFREIQVVAALEPLRERWSSDATMVRSVLTAMRTTAPDYAWLGFVAADGRIRVGTEGMLEGLAMNGKAWFETGLTRPNVGDVHEAVLLSRLLVRAEAESLRLVDLAAPVRDASGGVIGVLGGHLSWDWAIRARRRLLDEGLPGTDLWVLDRRGRVILGPRLGTTPFGPARVGAMIEQGHGRFAAMIGADTLLAGFASAAKGERGEIASGDPGLGWIVVATRPEAQALAPVQHSIQALLALGGAAAVIGIALAWCLGRQAAAPLRRMTAAADRIGREAEATTLPRLDGAREFVALSAALRSLLRRIGTAERELNDATIRSTRVAAFYRRQIEDLRHVAGTDVLTGLLNRRGFAAPAEAAFAQARGGRCGVAVLVVDIDHFKRVNDQHGHDAGDAVIRHVGALLAEIVRSSDTVARFGGEEFVVLLVGLGGSEAALIAERLCVAARGAEIAHGGGVIAVTVSIGVATVAARDPDIQAAIARADAALYEAKARGRDRICVAAGIEEIERAA</sequence>
<organism evidence="6 7">
    <name type="scientific">Methylobacterium currus</name>
    <dbReference type="NCBI Taxonomy" id="2051553"/>
    <lineage>
        <taxon>Bacteria</taxon>
        <taxon>Pseudomonadati</taxon>
        <taxon>Pseudomonadota</taxon>
        <taxon>Alphaproteobacteria</taxon>
        <taxon>Hyphomicrobiales</taxon>
        <taxon>Methylobacteriaceae</taxon>
        <taxon>Methylobacterium</taxon>
    </lineage>
</organism>
<name>A0A2R4WEF1_9HYPH</name>
<dbReference type="GO" id="GO:0016020">
    <property type="term" value="C:membrane"/>
    <property type="evidence" value="ECO:0007669"/>
    <property type="project" value="InterPro"/>
</dbReference>
<evidence type="ECO:0000313" key="6">
    <source>
        <dbReference type="EMBL" id="AWB19911.1"/>
    </source>
</evidence>
<dbReference type="InterPro" id="IPR029787">
    <property type="entry name" value="Nucleotide_cyclase"/>
</dbReference>
<dbReference type="InterPro" id="IPR003660">
    <property type="entry name" value="HAMP_dom"/>
</dbReference>
<dbReference type="Gene3D" id="3.30.450.20">
    <property type="entry name" value="PAS domain"/>
    <property type="match status" value="1"/>
</dbReference>
<evidence type="ECO:0000256" key="3">
    <source>
        <dbReference type="SAM" id="Phobius"/>
    </source>
</evidence>
<proteinExistence type="predicted"/>
<protein>
    <recommendedName>
        <fullName evidence="1">diguanylate cyclase</fullName>
        <ecNumber evidence="1">2.7.7.65</ecNumber>
    </recommendedName>
</protein>
<feature type="transmembrane region" description="Helical" evidence="3">
    <location>
        <begin position="330"/>
        <end position="350"/>
    </location>
</feature>
<keyword evidence="3" id="KW-0812">Transmembrane</keyword>
<keyword evidence="3" id="KW-0472">Membrane</keyword>
<keyword evidence="3" id="KW-1133">Transmembrane helix</keyword>
<dbReference type="GO" id="GO:0007165">
    <property type="term" value="P:signal transduction"/>
    <property type="evidence" value="ECO:0007669"/>
    <property type="project" value="InterPro"/>
</dbReference>
<evidence type="ECO:0000256" key="2">
    <source>
        <dbReference type="ARBA" id="ARBA00034247"/>
    </source>
</evidence>
<dbReference type="KEGG" id="mee:DA075_02310"/>
<dbReference type="PANTHER" id="PTHR45138:SF9">
    <property type="entry name" value="DIGUANYLATE CYCLASE DGCM-RELATED"/>
    <property type="match status" value="1"/>
</dbReference>
<evidence type="ECO:0000259" key="5">
    <source>
        <dbReference type="PROSITE" id="PS50887"/>
    </source>
</evidence>
<comment type="catalytic activity">
    <reaction evidence="2">
        <text>2 GTP = 3',3'-c-di-GMP + 2 diphosphate</text>
        <dbReference type="Rhea" id="RHEA:24898"/>
        <dbReference type="ChEBI" id="CHEBI:33019"/>
        <dbReference type="ChEBI" id="CHEBI:37565"/>
        <dbReference type="ChEBI" id="CHEBI:58805"/>
        <dbReference type="EC" id="2.7.7.65"/>
    </reaction>
</comment>
<dbReference type="Proteomes" id="UP000244755">
    <property type="component" value="Chromosome 1"/>
</dbReference>
<dbReference type="CDD" id="cd01949">
    <property type="entry name" value="GGDEF"/>
    <property type="match status" value="1"/>
</dbReference>
<gene>
    <name evidence="6" type="ORF">DA075_02310</name>
</gene>
<dbReference type="SUPFAM" id="SSF55073">
    <property type="entry name" value="Nucleotide cyclase"/>
    <property type="match status" value="1"/>
</dbReference>
<reference evidence="6 7" key="1">
    <citation type="submission" date="2018-04" db="EMBL/GenBank/DDBJ databases">
        <title>Methylobacterium sp. PR1016A genome.</title>
        <authorList>
            <person name="Park W."/>
        </authorList>
    </citation>
    <scope>NUCLEOTIDE SEQUENCE [LARGE SCALE GENOMIC DNA]</scope>
    <source>
        <strain evidence="6 7">PR1016A</strain>
    </source>
</reference>
<keyword evidence="7" id="KW-1185">Reference proteome</keyword>